<dbReference type="InterPro" id="IPR000595">
    <property type="entry name" value="cNMP-bd_dom"/>
</dbReference>
<dbReference type="PANTHER" id="PTHR45638">
    <property type="entry name" value="CYCLIC NUCLEOTIDE-GATED CATION CHANNEL SUBUNIT A"/>
    <property type="match status" value="1"/>
</dbReference>
<keyword evidence="2" id="KW-0732">Signal</keyword>
<dbReference type="Gene3D" id="2.60.120.10">
    <property type="entry name" value="Jelly Rolls"/>
    <property type="match status" value="1"/>
</dbReference>
<evidence type="ECO:0000256" key="2">
    <source>
        <dbReference type="SAM" id="SignalP"/>
    </source>
</evidence>
<gene>
    <name evidence="4" type="ORF">CCUR1050_LOCUS6885</name>
    <name evidence="5" type="ORF">CCUR1050_LOCUS6886</name>
</gene>
<keyword evidence="1" id="KW-0407">Ion channel</keyword>
<dbReference type="InterPro" id="IPR050866">
    <property type="entry name" value="CNG_cation_channel"/>
</dbReference>
<keyword evidence="1" id="KW-1071">Ligand-gated ion channel</keyword>
<dbReference type="EMBL" id="HBEZ01012522">
    <property type="protein sequence ID" value="CAD8629206.1"/>
    <property type="molecule type" value="Transcribed_RNA"/>
</dbReference>
<protein>
    <recommendedName>
        <fullName evidence="3">Cyclic nucleotide-binding domain-containing protein</fullName>
    </recommendedName>
</protein>
<keyword evidence="1" id="KW-0813">Transport</keyword>
<dbReference type="PROSITE" id="PS50042">
    <property type="entry name" value="CNMP_BINDING_3"/>
    <property type="match status" value="1"/>
</dbReference>
<evidence type="ECO:0000259" key="3">
    <source>
        <dbReference type="PROSITE" id="PS50042"/>
    </source>
</evidence>
<feature type="chain" id="PRO_5035584982" description="Cyclic nucleotide-binding domain-containing protein" evidence="2">
    <location>
        <begin position="20"/>
        <end position="355"/>
    </location>
</feature>
<proteinExistence type="predicted"/>
<feature type="signal peptide" evidence="2">
    <location>
        <begin position="1"/>
        <end position="19"/>
    </location>
</feature>
<keyword evidence="1" id="KW-0406">Ion transport</keyword>
<sequence>MFCIFLMLVAAFLFGTLIGELQDIFYSINKSAREIESHIEEVSSFLISNRVSGLLQRKIKDWIRYKFSNDLADIKMQTTMSLLPNELQGGVAVSLNQTVFAKVNLFLKIHDHLDRAEFTAAILPLMKNRSFPPKTIIADHKVPANQLMIVSSGRVAMRLPKTNADHDELSTRPNLCMLQAGDGFGDLSILGDPRWAGAFGIHADFAAVDNCFLTCISTADIQGALQKPALFRIKEIFKSARYTQKDEDSLDSIPSDEIIRTTFSWIRIARKAVSSGIFEEKSSKLGGFLLFDGNTSLMSKSNMASKRSNESRSSILSAELGVIKGNGSFQISSPHVPISPKSLYSEFDSHSRTST</sequence>
<evidence type="ECO:0000256" key="1">
    <source>
        <dbReference type="ARBA" id="ARBA00023286"/>
    </source>
</evidence>
<dbReference type="PANTHER" id="PTHR45638:SF11">
    <property type="entry name" value="CYCLIC NUCLEOTIDE-GATED CATION CHANNEL SUBUNIT A"/>
    <property type="match status" value="1"/>
</dbReference>
<dbReference type="AlphaFoldDB" id="A0A6T7WA88"/>
<feature type="domain" description="Cyclic nucleotide-binding" evidence="3">
    <location>
        <begin position="122"/>
        <end position="192"/>
    </location>
</feature>
<dbReference type="Gene3D" id="1.10.287.630">
    <property type="entry name" value="Helix hairpin bin"/>
    <property type="match status" value="1"/>
</dbReference>
<reference evidence="4" key="1">
    <citation type="submission" date="2021-01" db="EMBL/GenBank/DDBJ databases">
        <authorList>
            <person name="Corre E."/>
            <person name="Pelletier E."/>
            <person name="Niang G."/>
            <person name="Scheremetjew M."/>
            <person name="Finn R."/>
            <person name="Kale V."/>
            <person name="Holt S."/>
            <person name="Cochrane G."/>
            <person name="Meng A."/>
            <person name="Brown T."/>
            <person name="Cohen L."/>
        </authorList>
    </citation>
    <scope>NUCLEOTIDE SEQUENCE</scope>
    <source>
        <strain evidence="4">CCAP979/52</strain>
    </source>
</reference>
<dbReference type="EMBL" id="HBEZ01012523">
    <property type="protein sequence ID" value="CAD8629207.1"/>
    <property type="molecule type" value="Transcribed_RNA"/>
</dbReference>
<evidence type="ECO:0000313" key="5">
    <source>
        <dbReference type="EMBL" id="CAD8629207.1"/>
    </source>
</evidence>
<name>A0A6T7WA88_9CRYP</name>
<evidence type="ECO:0000313" key="4">
    <source>
        <dbReference type="EMBL" id="CAD8629206.1"/>
    </source>
</evidence>
<dbReference type="InterPro" id="IPR018490">
    <property type="entry name" value="cNMP-bd_dom_sf"/>
</dbReference>
<dbReference type="GO" id="GO:0044877">
    <property type="term" value="F:protein-containing complex binding"/>
    <property type="evidence" value="ECO:0007669"/>
    <property type="project" value="TreeGrafter"/>
</dbReference>
<dbReference type="GO" id="GO:0005221">
    <property type="term" value="F:intracellularly cyclic nucleotide-activated monoatomic cation channel activity"/>
    <property type="evidence" value="ECO:0007669"/>
    <property type="project" value="InterPro"/>
</dbReference>
<dbReference type="SUPFAM" id="SSF51206">
    <property type="entry name" value="cAMP-binding domain-like"/>
    <property type="match status" value="1"/>
</dbReference>
<organism evidence="4">
    <name type="scientific">Cryptomonas curvata</name>
    <dbReference type="NCBI Taxonomy" id="233186"/>
    <lineage>
        <taxon>Eukaryota</taxon>
        <taxon>Cryptophyceae</taxon>
        <taxon>Cryptomonadales</taxon>
        <taxon>Cryptomonadaceae</taxon>
        <taxon>Cryptomonas</taxon>
    </lineage>
</organism>
<accession>A0A6T7WA88</accession>
<dbReference type="InterPro" id="IPR014710">
    <property type="entry name" value="RmlC-like_jellyroll"/>
</dbReference>